<dbReference type="GO" id="GO:0051082">
    <property type="term" value="F:unfolded protein binding"/>
    <property type="evidence" value="ECO:0007669"/>
    <property type="project" value="InterPro"/>
</dbReference>
<dbReference type="EMBL" id="CAACVR010000012">
    <property type="protein sequence ID" value="VEU21352.1"/>
    <property type="molecule type" value="Genomic_DNA"/>
</dbReference>
<feature type="signal peptide" evidence="9">
    <location>
        <begin position="1"/>
        <end position="20"/>
    </location>
</feature>
<feature type="region of interest" description="Disordered" evidence="10">
    <location>
        <begin position="427"/>
        <end position="446"/>
    </location>
</feature>
<dbReference type="PROSITE" id="PS00804">
    <property type="entry name" value="CALRETICULIN_2"/>
    <property type="match status" value="1"/>
</dbReference>
<feature type="chain" id="PRO_5018809968" evidence="9">
    <location>
        <begin position="21"/>
        <end position="580"/>
    </location>
</feature>
<name>A0A448YK86_BRENA</name>
<feature type="disulfide bond" evidence="8">
    <location>
        <begin position="127"/>
        <end position="162"/>
    </location>
</feature>
<keyword evidence="12" id="KW-1185">Reference proteome</keyword>
<evidence type="ECO:0000313" key="12">
    <source>
        <dbReference type="Proteomes" id="UP000290900"/>
    </source>
</evidence>
<organism evidence="11 12">
    <name type="scientific">Brettanomyces naardenensis</name>
    <name type="common">Yeast</name>
    <dbReference type="NCBI Taxonomy" id="13370"/>
    <lineage>
        <taxon>Eukaryota</taxon>
        <taxon>Fungi</taxon>
        <taxon>Dikarya</taxon>
        <taxon>Ascomycota</taxon>
        <taxon>Saccharomycotina</taxon>
        <taxon>Pichiomycetes</taxon>
        <taxon>Pichiales</taxon>
        <taxon>Pichiaceae</taxon>
        <taxon>Brettanomyces</taxon>
    </lineage>
</organism>
<evidence type="ECO:0000256" key="6">
    <source>
        <dbReference type="ARBA" id="ARBA00023136"/>
    </source>
</evidence>
<protein>
    <submittedName>
        <fullName evidence="11">DEKNAAC102695</fullName>
    </submittedName>
</protein>
<keyword evidence="7 9" id="KW-0143">Chaperone</keyword>
<dbReference type="Proteomes" id="UP000290900">
    <property type="component" value="Unassembled WGS sequence"/>
</dbReference>
<keyword evidence="4 9" id="KW-0256">Endoplasmic reticulum</keyword>
<dbReference type="InterPro" id="IPR013320">
    <property type="entry name" value="ConA-like_dom_sf"/>
</dbReference>
<dbReference type="SUPFAM" id="SSF63887">
    <property type="entry name" value="P-domain of calnexin/calreticulin"/>
    <property type="match status" value="1"/>
</dbReference>
<keyword evidence="5 9" id="KW-1133">Transmembrane helix</keyword>
<dbReference type="GO" id="GO:0005789">
    <property type="term" value="C:endoplasmic reticulum membrane"/>
    <property type="evidence" value="ECO:0007669"/>
    <property type="project" value="UniProtKB-SubCell"/>
</dbReference>
<evidence type="ECO:0000256" key="5">
    <source>
        <dbReference type="ARBA" id="ARBA00022989"/>
    </source>
</evidence>
<dbReference type="PANTHER" id="PTHR11073:SF1">
    <property type="entry name" value="CALNEXIN 14D-RELATED"/>
    <property type="match status" value="1"/>
</dbReference>
<gene>
    <name evidence="11" type="ORF">BRENAR_LOCUS2086</name>
</gene>
<comment type="similarity">
    <text evidence="2 9">Belongs to the calreticulin family.</text>
</comment>
<dbReference type="PANTHER" id="PTHR11073">
    <property type="entry name" value="CALRETICULIN AND CALNEXIN"/>
    <property type="match status" value="1"/>
</dbReference>
<dbReference type="Gene3D" id="2.10.250.10">
    <property type="entry name" value="Calreticulin/calnexin, P domain"/>
    <property type="match status" value="1"/>
</dbReference>
<dbReference type="InterPro" id="IPR009033">
    <property type="entry name" value="Calreticulin/calnexin_P_dom_sf"/>
</dbReference>
<evidence type="ECO:0000256" key="4">
    <source>
        <dbReference type="ARBA" id="ARBA00022824"/>
    </source>
</evidence>
<evidence type="ECO:0000256" key="9">
    <source>
        <dbReference type="RuleBase" id="RU362126"/>
    </source>
</evidence>
<dbReference type="InterPro" id="IPR018124">
    <property type="entry name" value="Calret/calnex_CS"/>
</dbReference>
<dbReference type="Pfam" id="PF00262">
    <property type="entry name" value="Calreticulin"/>
    <property type="match status" value="1"/>
</dbReference>
<dbReference type="PRINTS" id="PR00626">
    <property type="entry name" value="CALRETICULIN"/>
</dbReference>
<keyword evidence="3 9" id="KW-0812">Transmembrane</keyword>
<dbReference type="SUPFAM" id="SSF49899">
    <property type="entry name" value="Concanavalin A-like lectins/glucanases"/>
    <property type="match status" value="2"/>
</dbReference>
<dbReference type="InterPro" id="IPR001580">
    <property type="entry name" value="Calret/calnex"/>
</dbReference>
<evidence type="ECO:0000256" key="8">
    <source>
        <dbReference type="PIRSR" id="PIRSR601580-3"/>
    </source>
</evidence>
<dbReference type="AlphaFoldDB" id="A0A448YK86"/>
<feature type="compositionally biased region" description="Basic and acidic residues" evidence="10">
    <location>
        <begin position="533"/>
        <end position="553"/>
    </location>
</feature>
<keyword evidence="8" id="KW-1015">Disulfide bond</keyword>
<evidence type="ECO:0000256" key="3">
    <source>
        <dbReference type="ARBA" id="ARBA00022692"/>
    </source>
</evidence>
<evidence type="ECO:0000256" key="10">
    <source>
        <dbReference type="SAM" id="MobiDB-lite"/>
    </source>
</evidence>
<dbReference type="InParanoid" id="A0A448YK86"/>
<proteinExistence type="inferred from homology"/>
<dbReference type="GO" id="GO:0036503">
    <property type="term" value="P:ERAD pathway"/>
    <property type="evidence" value="ECO:0007669"/>
    <property type="project" value="TreeGrafter"/>
</dbReference>
<feature type="transmembrane region" description="Helical" evidence="9">
    <location>
        <begin position="495"/>
        <end position="519"/>
    </location>
</feature>
<feature type="region of interest" description="Disordered" evidence="10">
    <location>
        <begin position="526"/>
        <end position="580"/>
    </location>
</feature>
<evidence type="ECO:0000313" key="11">
    <source>
        <dbReference type="EMBL" id="VEU21352.1"/>
    </source>
</evidence>
<evidence type="ECO:0000256" key="2">
    <source>
        <dbReference type="ARBA" id="ARBA00010983"/>
    </source>
</evidence>
<dbReference type="STRING" id="13370.A0A448YK86"/>
<evidence type="ECO:0000256" key="1">
    <source>
        <dbReference type="ARBA" id="ARBA00004115"/>
    </source>
</evidence>
<keyword evidence="9" id="KW-0732">Signal</keyword>
<keyword evidence="6 9" id="KW-0472">Membrane</keyword>
<comment type="subcellular location">
    <subcellularLocation>
        <location evidence="1">Endoplasmic reticulum membrane</location>
        <topology evidence="1">Single-pass type I membrane protein</topology>
    </subcellularLocation>
</comment>
<accession>A0A448YK86</accession>
<dbReference type="Gene3D" id="2.60.120.200">
    <property type="match status" value="1"/>
</dbReference>
<dbReference type="OrthoDB" id="1938156at2759"/>
<evidence type="ECO:0000256" key="7">
    <source>
        <dbReference type="ARBA" id="ARBA00023186"/>
    </source>
</evidence>
<dbReference type="FunFam" id="2.60.120.200:FF:000011">
    <property type="entry name" value="Probable calnexin"/>
    <property type="match status" value="1"/>
</dbReference>
<dbReference type="GO" id="GO:0006457">
    <property type="term" value="P:protein folding"/>
    <property type="evidence" value="ECO:0007669"/>
    <property type="project" value="InterPro"/>
</dbReference>
<reference evidence="11 12" key="1">
    <citation type="submission" date="2018-12" db="EMBL/GenBank/DDBJ databases">
        <authorList>
            <person name="Tiukova I."/>
            <person name="Dainat J."/>
        </authorList>
    </citation>
    <scope>NUCLEOTIDE SEQUENCE [LARGE SCALE GENOMIC DNA]</scope>
</reference>
<sequence length="580" mass="65223">MKFVTVAIAGSVALASAVNAKESDSISHPQFKPYTKELSEDSFFEQFDSKKGWRASHAKKNGKLAYVGKWEIEESTINVGFKGDKGLVVKSEAALHAISVPLPKVFDNTNNTLVLQYEVKLQKGLECGGAYIKLLDANGAPDIANEFNNETPYQVMFGPDKCGNVNRVHFIIRRKNPNTGEYEEKALKVPPMARVVKTSVLYTLIIKPNQDFEIRIDGVVSKAGSLLDPHFFDITPPKEISDPDDEKPEDWVDEEYIRDPDATKPKDWDEKAPYLIPDPDAVAPEDWDEDAAEFIPDPNAAKPSYWDDDEDGEWEIPLIENPECEKHGCGPWRAPKVKNSDFKGKWFPPMIKNPEYNGEWEPKVIPNPEYYEDSRPSDLEPIGAVGFELWTMTNSILFDDIYIGHSIEEAEDIGNSTFLPKVEIEEKESAAASPKPKFEPEEPEELEREADSYISEIFDIAIAKFVTFLGNSNSYIISLTTDPVHTLLNRPGEAVLYSSVFLSFFSLIFGFWSALLYLITGGSSSTDVPVEDQVEKDISETKAKLEKIGKQKEEEEEPESIEDAERPTESEKNETEAVKR</sequence>
<dbReference type="PROSITE" id="PS00803">
    <property type="entry name" value="CALRETICULIN_1"/>
    <property type="match status" value="1"/>
</dbReference>
<dbReference type="GO" id="GO:0005509">
    <property type="term" value="F:calcium ion binding"/>
    <property type="evidence" value="ECO:0007669"/>
    <property type="project" value="InterPro"/>
</dbReference>
<dbReference type="FunFam" id="2.10.250.10:FF:000001">
    <property type="entry name" value="Calnexin homolog"/>
    <property type="match status" value="1"/>
</dbReference>
<feature type="compositionally biased region" description="Basic and acidic residues" evidence="10">
    <location>
        <begin position="563"/>
        <end position="580"/>
    </location>
</feature>